<feature type="compositionally biased region" description="Polar residues" evidence="1">
    <location>
        <begin position="184"/>
        <end position="196"/>
    </location>
</feature>
<feature type="domain" description="CBM21" evidence="2">
    <location>
        <begin position="357"/>
        <end position="473"/>
    </location>
</feature>
<sequence>MVGLERTTSNSILLCSTPMSRLDTRYQQDQRQDLQDKQQNQMQSQLHDLLLTRSPISTPYSTTLKRSKTFPPLVRSSAVLHGLKWSQHANQTRSSLDQKQHYAPQAQTQEQGLGQACSHGQPLLHLSVVWDDYSSSGFGNSSGAGCLSQDSANTADTCIDRGLDPICIPQLLAPLSVQSSAEDSVSIARSTSTLPQLHSPPFSPPTSPVSPSMSPELRPTPAADLTCETSPATDTTLPTAIAPPLLRHLRPILRTPQLFSCSAPSVRVDDISVVNHHQQTASLHQSRQPELPRIYSITFAENIERICHFTKTDPPNRITDSDIFDVKDNGNWDLASVSLAYALSETWRIVAKNLPTHSQFRGHSVVLDHVDMDTHDLVRIVVLTRNLAYEKHVSVRCTTDGWKTFHDISAKFQSTVTPTMGEYKGVDRFWAIINLTTEFGTSATTGSIEFAICYKSLGVEYWDNNGSCNYKLRLMRPLLIDCLSRSSLHQPIKAGLEWTDERGNPLAYRRHSIDSSVSSAQAARLAIENLLAAKRHSASTEALRSCLAAARDTHSMSGSTSPLSSSSKTRTQSPTRSNTNVCLAPPSPPPACTHTAAFSKPSTSLFLPSALPSTFLPSQLPPPQVVGSLATQPGMARDQHIQIPTSIPSPEIPLCNTYSSRAASLHPAYPSVTSLSYSLMHSSTEPASTSTNRDLNSGVCYPSSVAPVPIVYGPRNTRDLSYVNGFAAASPAETLMVPKMSCSPPCRV</sequence>
<feature type="region of interest" description="Disordered" evidence="1">
    <location>
        <begin position="184"/>
        <end position="238"/>
    </location>
</feature>
<evidence type="ECO:0000313" key="4">
    <source>
        <dbReference type="Proteomes" id="UP001648503"/>
    </source>
</evidence>
<feature type="region of interest" description="Disordered" evidence="1">
    <location>
        <begin position="90"/>
        <end position="114"/>
    </location>
</feature>
<comment type="caution">
    <text evidence="3">The sequence shown here is derived from an EMBL/GenBank/DDBJ whole genome shotgun (WGS) entry which is preliminary data.</text>
</comment>
<dbReference type="Proteomes" id="UP001648503">
    <property type="component" value="Unassembled WGS sequence"/>
</dbReference>
<evidence type="ECO:0000313" key="3">
    <source>
        <dbReference type="EMBL" id="KAH6592721.1"/>
    </source>
</evidence>
<dbReference type="InterPro" id="IPR038175">
    <property type="entry name" value="CBM21_dom_sf"/>
</dbReference>
<organism evidence="3 4">
    <name type="scientific">Batrachochytrium salamandrivorans</name>
    <dbReference type="NCBI Taxonomy" id="1357716"/>
    <lineage>
        <taxon>Eukaryota</taxon>
        <taxon>Fungi</taxon>
        <taxon>Fungi incertae sedis</taxon>
        <taxon>Chytridiomycota</taxon>
        <taxon>Chytridiomycota incertae sedis</taxon>
        <taxon>Chytridiomycetes</taxon>
        <taxon>Rhizophydiales</taxon>
        <taxon>Rhizophydiales incertae sedis</taxon>
        <taxon>Batrachochytrium</taxon>
    </lineage>
</organism>
<proteinExistence type="predicted"/>
<evidence type="ECO:0000259" key="2">
    <source>
        <dbReference type="PROSITE" id="PS51159"/>
    </source>
</evidence>
<protein>
    <recommendedName>
        <fullName evidence="2">CBM21 domain-containing protein</fullName>
    </recommendedName>
</protein>
<accession>A0ABQ8F5N3</accession>
<feature type="compositionally biased region" description="Low complexity" evidence="1">
    <location>
        <begin position="555"/>
        <end position="577"/>
    </location>
</feature>
<dbReference type="PANTHER" id="PTHR12307">
    <property type="entry name" value="PROTEIN PHOSPHATASE 1 REGULATORY SUBUNIT"/>
    <property type="match status" value="1"/>
</dbReference>
<dbReference type="Pfam" id="PF03370">
    <property type="entry name" value="CBM_21"/>
    <property type="match status" value="1"/>
</dbReference>
<dbReference type="PANTHER" id="PTHR12307:SF36">
    <property type="entry name" value="GLYCOGEN-BINDING SUBUNIT 76A"/>
    <property type="match status" value="1"/>
</dbReference>
<feature type="compositionally biased region" description="Polar residues" evidence="1">
    <location>
        <begin position="227"/>
        <end position="238"/>
    </location>
</feature>
<dbReference type="EMBL" id="JAFCIX010000374">
    <property type="protein sequence ID" value="KAH6592721.1"/>
    <property type="molecule type" value="Genomic_DNA"/>
</dbReference>
<gene>
    <name evidence="3" type="ORF">BASA50_007900</name>
</gene>
<name>A0ABQ8F5N3_9FUNG</name>
<reference evidence="3 4" key="1">
    <citation type="submission" date="2021-02" db="EMBL/GenBank/DDBJ databases">
        <title>Variation within the Batrachochytrium salamandrivorans European outbreak.</title>
        <authorList>
            <person name="Kelly M."/>
            <person name="Pasmans F."/>
            <person name="Shea T.P."/>
            <person name="Munoz J.F."/>
            <person name="Carranza S."/>
            <person name="Cuomo C.A."/>
            <person name="Martel A."/>
        </authorList>
    </citation>
    <scope>NUCLEOTIDE SEQUENCE [LARGE SCALE GENOMIC DNA]</scope>
    <source>
        <strain evidence="3 4">AMFP18/2</strain>
    </source>
</reference>
<dbReference type="Gene3D" id="2.60.40.2440">
    <property type="entry name" value="Carbohydrate binding type-21 domain"/>
    <property type="match status" value="1"/>
</dbReference>
<feature type="region of interest" description="Disordered" evidence="1">
    <location>
        <begin position="554"/>
        <end position="581"/>
    </location>
</feature>
<keyword evidence="4" id="KW-1185">Reference proteome</keyword>
<evidence type="ECO:0000256" key="1">
    <source>
        <dbReference type="SAM" id="MobiDB-lite"/>
    </source>
</evidence>
<dbReference type="InterPro" id="IPR005036">
    <property type="entry name" value="CBM21_dom"/>
</dbReference>
<dbReference type="PROSITE" id="PS51159">
    <property type="entry name" value="CBM21"/>
    <property type="match status" value="1"/>
</dbReference>
<dbReference type="InterPro" id="IPR050782">
    <property type="entry name" value="PP1_regulatory_subunit_3"/>
</dbReference>